<reference evidence="4" key="1">
    <citation type="journal article" date="2020" name="Fungal Divers.">
        <title>Resolving the Mortierellaceae phylogeny through synthesis of multi-gene phylogenetics and phylogenomics.</title>
        <authorList>
            <person name="Vandepol N."/>
            <person name="Liber J."/>
            <person name="Desiro A."/>
            <person name="Na H."/>
            <person name="Kennedy M."/>
            <person name="Barry K."/>
            <person name="Grigoriev I.V."/>
            <person name="Miller A.N."/>
            <person name="O'Donnell K."/>
            <person name="Stajich J.E."/>
            <person name="Bonito G."/>
        </authorList>
    </citation>
    <scope>NUCLEOTIDE SEQUENCE</scope>
    <source>
        <strain evidence="4">KOD1015</strain>
    </source>
</reference>
<dbReference type="InterPro" id="IPR001466">
    <property type="entry name" value="Beta-lactam-related"/>
</dbReference>
<protein>
    <recommendedName>
        <fullName evidence="6">Beta-lactamase-related domain-containing protein</fullName>
    </recommendedName>
</protein>
<evidence type="ECO:0000313" key="4">
    <source>
        <dbReference type="EMBL" id="KAF9582927.1"/>
    </source>
</evidence>
<accession>A0A9P6KFM5</accession>
<dbReference type="PANTHER" id="PTHR46825:SF15">
    <property type="entry name" value="BETA-LACTAMASE-RELATED DOMAIN-CONTAINING PROTEIN"/>
    <property type="match status" value="1"/>
</dbReference>
<organism evidence="4 5">
    <name type="scientific">Lunasporangiospora selenospora</name>
    <dbReference type="NCBI Taxonomy" id="979761"/>
    <lineage>
        <taxon>Eukaryota</taxon>
        <taxon>Fungi</taxon>
        <taxon>Fungi incertae sedis</taxon>
        <taxon>Mucoromycota</taxon>
        <taxon>Mortierellomycotina</taxon>
        <taxon>Mortierellomycetes</taxon>
        <taxon>Mortierellales</taxon>
        <taxon>Mortierellaceae</taxon>
        <taxon>Lunasporangiospora</taxon>
    </lineage>
</organism>
<gene>
    <name evidence="4" type="ORF">BGW38_010570</name>
</gene>
<dbReference type="Pfam" id="PF11954">
    <property type="entry name" value="DUF3471"/>
    <property type="match status" value="1"/>
</dbReference>
<dbReference type="InterPro" id="IPR050491">
    <property type="entry name" value="AmpC-like"/>
</dbReference>
<dbReference type="Gene3D" id="3.40.710.10">
    <property type="entry name" value="DD-peptidase/beta-lactamase superfamily"/>
    <property type="match status" value="1"/>
</dbReference>
<evidence type="ECO:0000313" key="5">
    <source>
        <dbReference type="Proteomes" id="UP000780801"/>
    </source>
</evidence>
<dbReference type="SUPFAM" id="SSF56601">
    <property type="entry name" value="beta-lactamase/transpeptidase-like"/>
    <property type="match status" value="1"/>
</dbReference>
<proteinExistence type="inferred from homology"/>
<evidence type="ECO:0000256" key="1">
    <source>
        <dbReference type="ARBA" id="ARBA00038215"/>
    </source>
</evidence>
<evidence type="ECO:0008006" key="6">
    <source>
        <dbReference type="Google" id="ProtNLM"/>
    </source>
</evidence>
<dbReference type="PANTHER" id="PTHR46825">
    <property type="entry name" value="D-ALANYL-D-ALANINE-CARBOXYPEPTIDASE/ENDOPEPTIDASE AMPH"/>
    <property type="match status" value="1"/>
</dbReference>
<evidence type="ECO:0000259" key="2">
    <source>
        <dbReference type="Pfam" id="PF00144"/>
    </source>
</evidence>
<dbReference type="Proteomes" id="UP000780801">
    <property type="component" value="Unassembled WGS sequence"/>
</dbReference>
<keyword evidence="5" id="KW-1185">Reference proteome</keyword>
<sequence>RVFKGLKHLELPTKLSSNLQYSNIGYAIAAEAAANVGGLPFERLIHDKVFQPLGLTHTGFLPEMGNHSNYVMPFYADSLKDAQEGRFHEGALETKLEVTAASGDVFSNVYDLLRWGNTIMKFGELDGKQVLNKEAVEEQLTAHTIDRSVRSMPELGPAANYGFGWFMDSYKGQTVYYHDGNNPGSTSMIAFFPDSELVVATLSNMFLATVPSFLHYYLADEILNLPRTQDWMGEVALEVAKEMFDLSARATLGLDLPPRQKNSPASHPLVQYEGTYKHPLFADKVVITLEELEGTGKKNLHLKYTVIESKMEHYHFETFSYNAKVFSFGGIELLTFTTGEDGKVSGLQMKYLDKTWNFLKIEKISSSVSSSSNCNKPWSQEEGVNEIQMDEIETAFEQGANGQDVFA</sequence>
<dbReference type="InterPro" id="IPR012338">
    <property type="entry name" value="Beta-lactam/transpept-like"/>
</dbReference>
<evidence type="ECO:0000259" key="3">
    <source>
        <dbReference type="Pfam" id="PF11954"/>
    </source>
</evidence>
<dbReference type="InterPro" id="IPR021860">
    <property type="entry name" value="Peptidase_S12_Pab87-rel_C"/>
</dbReference>
<feature type="domain" description="Peptidase S12 Pab87-related C-terminal" evidence="3">
    <location>
        <begin position="259"/>
        <end position="358"/>
    </location>
</feature>
<feature type="non-terminal residue" evidence="4">
    <location>
        <position position="1"/>
    </location>
</feature>
<dbReference type="AlphaFoldDB" id="A0A9P6KFM5"/>
<dbReference type="OrthoDB" id="5946976at2759"/>
<comment type="caution">
    <text evidence="4">The sequence shown here is derived from an EMBL/GenBank/DDBJ whole genome shotgun (WGS) entry which is preliminary data.</text>
</comment>
<dbReference type="EMBL" id="JAABOA010000872">
    <property type="protein sequence ID" value="KAF9582927.1"/>
    <property type="molecule type" value="Genomic_DNA"/>
</dbReference>
<name>A0A9P6KFM5_9FUNG</name>
<comment type="similarity">
    <text evidence="1">Belongs to the peptidase S12 family.</text>
</comment>
<dbReference type="Gene3D" id="2.40.128.600">
    <property type="match status" value="1"/>
</dbReference>
<dbReference type="Pfam" id="PF00144">
    <property type="entry name" value="Beta-lactamase"/>
    <property type="match status" value="1"/>
</dbReference>
<feature type="domain" description="Beta-lactamase-related" evidence="2">
    <location>
        <begin position="6"/>
        <end position="208"/>
    </location>
</feature>